<gene>
    <name evidence="3" type="ORF">HA332_05320</name>
</gene>
<dbReference type="PANTHER" id="PTHR37291">
    <property type="entry name" value="5-METHYLCYTOSINE-SPECIFIC RESTRICTION ENZYME B"/>
    <property type="match status" value="1"/>
</dbReference>
<dbReference type="GO" id="GO:0005524">
    <property type="term" value="F:ATP binding"/>
    <property type="evidence" value="ECO:0007669"/>
    <property type="project" value="InterPro"/>
</dbReference>
<dbReference type="Gene3D" id="3.40.50.300">
    <property type="entry name" value="P-loop containing nucleotide triphosphate hydrolases"/>
    <property type="match status" value="1"/>
</dbReference>
<evidence type="ECO:0000256" key="1">
    <source>
        <dbReference type="SAM" id="Phobius"/>
    </source>
</evidence>
<dbReference type="RefSeq" id="WP_052846493.1">
    <property type="nucleotide sequence ID" value="NZ_BAABQO010000030.1"/>
</dbReference>
<dbReference type="GO" id="GO:0016887">
    <property type="term" value="F:ATP hydrolysis activity"/>
    <property type="evidence" value="ECO:0007669"/>
    <property type="project" value="InterPro"/>
</dbReference>
<protein>
    <submittedName>
        <fullName evidence="3">AAA domain-containing protein</fullName>
    </submittedName>
</protein>
<dbReference type="Proteomes" id="UP000646844">
    <property type="component" value="Unassembled WGS sequence"/>
</dbReference>
<evidence type="ECO:0000259" key="2">
    <source>
        <dbReference type="SMART" id="SM00382"/>
    </source>
</evidence>
<dbReference type="InterPro" id="IPR003593">
    <property type="entry name" value="AAA+_ATPase"/>
</dbReference>
<accession>A0A832TQU6</accession>
<name>A0A832TQU6_9CREN</name>
<comment type="caution">
    <text evidence="3">The sequence shown here is derived from an EMBL/GenBank/DDBJ whole genome shotgun (WGS) entry which is preliminary data.</text>
</comment>
<dbReference type="InterPro" id="IPR027417">
    <property type="entry name" value="P-loop_NTPase"/>
</dbReference>
<keyword evidence="1" id="KW-0472">Membrane</keyword>
<dbReference type="InterPro" id="IPR052934">
    <property type="entry name" value="Methyl-DNA_Rec/Restrict_Enz"/>
</dbReference>
<proteinExistence type="predicted"/>
<dbReference type="EMBL" id="DUJO01000021">
    <property type="protein sequence ID" value="HII73798.1"/>
    <property type="molecule type" value="Genomic_DNA"/>
</dbReference>
<sequence length="546" mass="62171">MYGDWLTVRDAFKNLLGFSEEAVSTFLDYVQNGKFIPCLFIGSKEHWIESIRYSFEGEIGYTLWGSADKSSISGILSRYQMVYLNTDKSRYIPDNNKILIAMLYMTGSGIIGFGVVTDVEMDAIRNFKGWKEVSGKFWVLRFRIKVFWLHESIRKNKDINAWTGESYELKGTNSQANMCYSQENNDAINSFKSFILSKKDEIKPTLDLYLSLLGSKPKEVEENKKEVICKGAGQINVNDLYLPPNALDLILSSVKRTNVLLVGPPGTGKTSLAVRVAKSLTGNDECYEVATANSLWFRRNLVGGESIRGGSVIWKSGLFIQAYVNAYKVKEGNYFLIIDEINRADVDKAFGELITIFSSPSPDEWSIPRSLIDEIKSYGDNVDSTAKEFLRIYEDLKKENRENEPLRKMRIIATMNLVDARNLFYIGDALARRFVIIKFDYPEGTEDLDKLIDRYNLRDDEKNEIRNLIGCLRAKLKKDEKDALVKFNVSPASIKTALDIYSSLENKGIDKFIEVLESTLGTLDQKNISRVKSKIEECRKGENRKI</sequence>
<dbReference type="InterPro" id="IPR011704">
    <property type="entry name" value="ATPase_dyneun-rel_AAA"/>
</dbReference>
<keyword evidence="1" id="KW-0812">Transmembrane</keyword>
<evidence type="ECO:0000313" key="4">
    <source>
        <dbReference type="Proteomes" id="UP000646844"/>
    </source>
</evidence>
<dbReference type="GeneID" id="1459141"/>
<dbReference type="SUPFAM" id="SSF52540">
    <property type="entry name" value="P-loop containing nucleoside triphosphate hydrolases"/>
    <property type="match status" value="1"/>
</dbReference>
<dbReference type="AlphaFoldDB" id="A0A832TQU6"/>
<dbReference type="SMART" id="SM00382">
    <property type="entry name" value="AAA"/>
    <property type="match status" value="1"/>
</dbReference>
<reference evidence="3" key="1">
    <citation type="journal article" date="2020" name="bioRxiv">
        <title>A rank-normalized archaeal taxonomy based on genome phylogeny resolves widespread incomplete and uneven classifications.</title>
        <authorList>
            <person name="Rinke C."/>
            <person name="Chuvochina M."/>
            <person name="Mussig A.J."/>
            <person name="Chaumeil P.-A."/>
            <person name="Waite D.W."/>
            <person name="Whitman W.B."/>
            <person name="Parks D.H."/>
            <person name="Hugenholtz P."/>
        </authorList>
    </citation>
    <scope>NUCLEOTIDE SEQUENCE</scope>
    <source>
        <strain evidence="3">UBA8838</strain>
    </source>
</reference>
<feature type="transmembrane region" description="Helical" evidence="1">
    <location>
        <begin position="98"/>
        <end position="116"/>
    </location>
</feature>
<dbReference type="PANTHER" id="PTHR37291:SF1">
    <property type="entry name" value="TYPE IV METHYL-DIRECTED RESTRICTION ENZYME ECOKMCRB SUBUNIT"/>
    <property type="match status" value="1"/>
</dbReference>
<organism evidence="3 4">
    <name type="scientific">Sulfurisphaera tokodaii</name>
    <dbReference type="NCBI Taxonomy" id="111955"/>
    <lineage>
        <taxon>Archaea</taxon>
        <taxon>Thermoproteota</taxon>
        <taxon>Thermoprotei</taxon>
        <taxon>Sulfolobales</taxon>
        <taxon>Sulfolobaceae</taxon>
        <taxon>Sulfurisphaera</taxon>
    </lineage>
</organism>
<dbReference type="CDD" id="cd00009">
    <property type="entry name" value="AAA"/>
    <property type="match status" value="1"/>
</dbReference>
<keyword evidence="1" id="KW-1133">Transmembrane helix</keyword>
<feature type="domain" description="AAA+ ATPase" evidence="2">
    <location>
        <begin position="255"/>
        <end position="440"/>
    </location>
</feature>
<evidence type="ECO:0000313" key="3">
    <source>
        <dbReference type="EMBL" id="HII73798.1"/>
    </source>
</evidence>
<dbReference type="Pfam" id="PF07728">
    <property type="entry name" value="AAA_5"/>
    <property type="match status" value="1"/>
</dbReference>